<sequence length="51" mass="6268">MNKTILRSKYWSTRFEILENCRFCINCVNKSNLRARTYIFYGQSSWLRTRV</sequence>
<organism evidence="1">
    <name type="scientific">Lepeophtheirus salmonis</name>
    <name type="common">Salmon louse</name>
    <name type="synonym">Caligus salmonis</name>
    <dbReference type="NCBI Taxonomy" id="72036"/>
    <lineage>
        <taxon>Eukaryota</taxon>
        <taxon>Metazoa</taxon>
        <taxon>Ecdysozoa</taxon>
        <taxon>Arthropoda</taxon>
        <taxon>Crustacea</taxon>
        <taxon>Multicrustacea</taxon>
        <taxon>Hexanauplia</taxon>
        <taxon>Copepoda</taxon>
        <taxon>Siphonostomatoida</taxon>
        <taxon>Caligidae</taxon>
        <taxon>Lepeophtheirus</taxon>
    </lineage>
</organism>
<dbReference type="AlphaFoldDB" id="A0A0K2TGM8"/>
<accession>A0A0K2TGM8</accession>
<evidence type="ECO:0000313" key="1">
    <source>
        <dbReference type="EMBL" id="CDW24641.1"/>
    </source>
</evidence>
<protein>
    <submittedName>
        <fullName evidence="1">Uncharacterized protein</fullName>
    </submittedName>
</protein>
<name>A0A0K2TGM8_LEPSM</name>
<proteinExistence type="predicted"/>
<reference evidence="1" key="1">
    <citation type="submission" date="2014-05" db="EMBL/GenBank/DDBJ databases">
        <authorList>
            <person name="Chronopoulou M."/>
        </authorList>
    </citation>
    <scope>NUCLEOTIDE SEQUENCE</scope>
    <source>
        <tissue evidence="1">Whole organism</tissue>
    </source>
</reference>
<dbReference type="EMBL" id="HACA01007280">
    <property type="protein sequence ID" value="CDW24641.1"/>
    <property type="molecule type" value="Transcribed_RNA"/>
</dbReference>